<dbReference type="InterPro" id="IPR004360">
    <property type="entry name" value="Glyas_Fos-R_dOase_dom"/>
</dbReference>
<dbReference type="InterPro" id="IPR037523">
    <property type="entry name" value="VOC_core"/>
</dbReference>
<dbReference type="AlphaFoldDB" id="A0A316GKS1"/>
<feature type="domain" description="VOC" evidence="1">
    <location>
        <begin position="4"/>
        <end position="117"/>
    </location>
</feature>
<organism evidence="2 3">
    <name type="scientific">Roseicyclus mahoneyensis</name>
    <dbReference type="NCBI Taxonomy" id="164332"/>
    <lineage>
        <taxon>Bacteria</taxon>
        <taxon>Pseudomonadati</taxon>
        <taxon>Pseudomonadota</taxon>
        <taxon>Alphaproteobacteria</taxon>
        <taxon>Rhodobacterales</taxon>
        <taxon>Roseobacteraceae</taxon>
        <taxon>Roseicyclus</taxon>
    </lineage>
</organism>
<gene>
    <name evidence="2" type="ORF">C7455_10298</name>
</gene>
<sequence>MSPPLGRILLYTRQIDEMAAFYATHFGYAAHTRPGDRITELRPPATGGVTLMLHPLGKGQKAGQVLVKLVFDVADVPAFCQAAAAKGLIFGKIHDADGYHFANARDPAQNPVQVSSRAFAAPH</sequence>
<dbReference type="PROSITE" id="PS51819">
    <property type="entry name" value="VOC"/>
    <property type="match status" value="1"/>
</dbReference>
<evidence type="ECO:0000259" key="1">
    <source>
        <dbReference type="PROSITE" id="PS51819"/>
    </source>
</evidence>
<dbReference type="RefSeq" id="WP_109666345.1">
    <property type="nucleotide sequence ID" value="NZ_QGGW01000002.1"/>
</dbReference>
<dbReference type="Pfam" id="PF00903">
    <property type="entry name" value="Glyoxalase"/>
    <property type="match status" value="1"/>
</dbReference>
<dbReference type="Proteomes" id="UP000245708">
    <property type="component" value="Unassembled WGS sequence"/>
</dbReference>
<accession>A0A316GKS1</accession>
<proteinExistence type="predicted"/>
<evidence type="ECO:0000313" key="3">
    <source>
        <dbReference type="Proteomes" id="UP000245708"/>
    </source>
</evidence>
<comment type="caution">
    <text evidence="2">The sequence shown here is derived from an EMBL/GenBank/DDBJ whole genome shotgun (WGS) entry which is preliminary data.</text>
</comment>
<dbReference type="Gene3D" id="3.10.180.10">
    <property type="entry name" value="2,3-Dihydroxybiphenyl 1,2-Dioxygenase, domain 1"/>
    <property type="match status" value="1"/>
</dbReference>
<name>A0A316GKS1_9RHOB</name>
<dbReference type="EMBL" id="QGGW01000002">
    <property type="protein sequence ID" value="PWK61412.1"/>
    <property type="molecule type" value="Genomic_DNA"/>
</dbReference>
<protein>
    <recommendedName>
        <fullName evidence="1">VOC domain-containing protein</fullName>
    </recommendedName>
</protein>
<reference evidence="2 3" key="1">
    <citation type="submission" date="2018-05" db="EMBL/GenBank/DDBJ databases">
        <title>Genomic Encyclopedia of Type Strains, Phase IV (KMG-IV): sequencing the most valuable type-strain genomes for metagenomic binning, comparative biology and taxonomic classification.</title>
        <authorList>
            <person name="Goeker M."/>
        </authorList>
    </citation>
    <scope>NUCLEOTIDE SEQUENCE [LARGE SCALE GENOMIC DNA]</scope>
    <source>
        <strain evidence="2 3">DSM 16097</strain>
    </source>
</reference>
<dbReference type="SUPFAM" id="SSF54593">
    <property type="entry name" value="Glyoxalase/Bleomycin resistance protein/Dihydroxybiphenyl dioxygenase"/>
    <property type="match status" value="1"/>
</dbReference>
<evidence type="ECO:0000313" key="2">
    <source>
        <dbReference type="EMBL" id="PWK61412.1"/>
    </source>
</evidence>
<dbReference type="InterPro" id="IPR029068">
    <property type="entry name" value="Glyas_Bleomycin-R_OHBP_Dase"/>
</dbReference>
<dbReference type="OrthoDB" id="7849747at2"/>
<keyword evidence="3" id="KW-1185">Reference proteome</keyword>